<feature type="transmembrane region" description="Helical" evidence="7">
    <location>
        <begin position="409"/>
        <end position="433"/>
    </location>
</feature>
<dbReference type="Pfam" id="PF00005">
    <property type="entry name" value="ABC_tran"/>
    <property type="match status" value="1"/>
</dbReference>
<evidence type="ECO:0000259" key="8">
    <source>
        <dbReference type="Pfam" id="PF00005"/>
    </source>
</evidence>
<accession>A0A7R9L0P3</accession>
<dbReference type="InterPro" id="IPR013525">
    <property type="entry name" value="ABC2_TM"/>
</dbReference>
<evidence type="ECO:0000313" key="12">
    <source>
        <dbReference type="Proteomes" id="UP000759131"/>
    </source>
</evidence>
<dbReference type="EMBL" id="OC866520">
    <property type="protein sequence ID" value="CAD7633002.1"/>
    <property type="molecule type" value="Genomic_DNA"/>
</dbReference>
<evidence type="ECO:0000259" key="10">
    <source>
        <dbReference type="Pfam" id="PF19055"/>
    </source>
</evidence>
<dbReference type="PANTHER" id="PTHR48041">
    <property type="entry name" value="ABC TRANSPORTER G FAMILY MEMBER 28"/>
    <property type="match status" value="1"/>
</dbReference>
<keyword evidence="12" id="KW-1185">Reference proteome</keyword>
<feature type="transmembrane region" description="Helical" evidence="7">
    <location>
        <begin position="331"/>
        <end position="352"/>
    </location>
</feature>
<dbReference type="GO" id="GO:0016887">
    <property type="term" value="F:ATP hydrolysis activity"/>
    <property type="evidence" value="ECO:0007669"/>
    <property type="project" value="InterPro"/>
</dbReference>
<evidence type="ECO:0000256" key="2">
    <source>
        <dbReference type="ARBA" id="ARBA00005814"/>
    </source>
</evidence>
<organism evidence="11">
    <name type="scientific">Medioppia subpectinata</name>
    <dbReference type="NCBI Taxonomy" id="1979941"/>
    <lineage>
        <taxon>Eukaryota</taxon>
        <taxon>Metazoa</taxon>
        <taxon>Ecdysozoa</taxon>
        <taxon>Arthropoda</taxon>
        <taxon>Chelicerata</taxon>
        <taxon>Arachnida</taxon>
        <taxon>Acari</taxon>
        <taxon>Acariformes</taxon>
        <taxon>Sarcoptiformes</taxon>
        <taxon>Oribatida</taxon>
        <taxon>Brachypylina</taxon>
        <taxon>Oppioidea</taxon>
        <taxon>Oppiidae</taxon>
        <taxon>Medioppia</taxon>
    </lineage>
</organism>
<protein>
    <submittedName>
        <fullName evidence="11">Uncharacterized protein</fullName>
    </submittedName>
</protein>
<dbReference type="PANTHER" id="PTHR48041:SF63">
    <property type="entry name" value="EARLY GENE AT 23, ISOFORM C"/>
    <property type="match status" value="1"/>
</dbReference>
<evidence type="ECO:0000313" key="11">
    <source>
        <dbReference type="EMBL" id="CAD7633002.1"/>
    </source>
</evidence>
<keyword evidence="3" id="KW-0813">Transport</keyword>
<name>A0A7R9L0P3_9ACAR</name>
<dbReference type="OrthoDB" id="66620at2759"/>
<dbReference type="InterPro" id="IPR043926">
    <property type="entry name" value="ABCG_dom"/>
</dbReference>
<dbReference type="EMBL" id="CAJPIZ010011945">
    <property type="protein sequence ID" value="CAG2113432.1"/>
    <property type="molecule type" value="Genomic_DNA"/>
</dbReference>
<keyword evidence="6 7" id="KW-0472">Membrane</keyword>
<evidence type="ECO:0000256" key="4">
    <source>
        <dbReference type="ARBA" id="ARBA00022692"/>
    </source>
</evidence>
<comment type="subcellular location">
    <subcellularLocation>
        <location evidence="1">Membrane</location>
        <topology evidence="1">Multi-pass membrane protein</topology>
    </subcellularLocation>
</comment>
<proteinExistence type="inferred from homology"/>
<dbReference type="InterPro" id="IPR050352">
    <property type="entry name" value="ABCG_transporters"/>
</dbReference>
<dbReference type="Gene3D" id="3.40.50.300">
    <property type="entry name" value="P-loop containing nucleotide triphosphate hydrolases"/>
    <property type="match status" value="1"/>
</dbReference>
<dbReference type="InterPro" id="IPR027417">
    <property type="entry name" value="P-loop_NTPase"/>
</dbReference>
<feature type="domain" description="ABC-2 type transporter transmembrane" evidence="9">
    <location>
        <begin position="279"/>
        <end position="446"/>
    </location>
</feature>
<dbReference type="Pfam" id="PF19055">
    <property type="entry name" value="ABC2_membrane_7"/>
    <property type="match status" value="1"/>
</dbReference>
<dbReference type="AlphaFoldDB" id="A0A7R9L0P3"/>
<evidence type="ECO:0000256" key="3">
    <source>
        <dbReference type="ARBA" id="ARBA00022448"/>
    </source>
</evidence>
<dbReference type="GO" id="GO:0005524">
    <property type="term" value="F:ATP binding"/>
    <property type="evidence" value="ECO:0007669"/>
    <property type="project" value="InterPro"/>
</dbReference>
<feature type="transmembrane region" description="Helical" evidence="7">
    <location>
        <begin position="445"/>
        <end position="470"/>
    </location>
</feature>
<dbReference type="GO" id="GO:0005886">
    <property type="term" value="C:plasma membrane"/>
    <property type="evidence" value="ECO:0007669"/>
    <property type="project" value="TreeGrafter"/>
</dbReference>
<comment type="similarity">
    <text evidence="2">Belongs to the ABC transporter superfamily. ABCG family. Eye pigment precursor importer (TC 3.A.1.204) subfamily.</text>
</comment>
<feature type="domain" description="ABC transporter family G" evidence="10">
    <location>
        <begin position="93"/>
        <end position="151"/>
    </location>
</feature>
<dbReference type="Proteomes" id="UP000759131">
    <property type="component" value="Unassembled WGS sequence"/>
</dbReference>
<dbReference type="Pfam" id="PF01061">
    <property type="entry name" value="ABC2_membrane"/>
    <property type="match status" value="1"/>
</dbReference>
<reference evidence="11" key="1">
    <citation type="submission" date="2020-11" db="EMBL/GenBank/DDBJ databases">
        <authorList>
            <person name="Tran Van P."/>
        </authorList>
    </citation>
    <scope>NUCLEOTIDE SEQUENCE</scope>
</reference>
<feature type="transmembrane region" description="Helical" evidence="7">
    <location>
        <begin position="300"/>
        <end position="319"/>
    </location>
</feature>
<feature type="transmembrane region" description="Helical" evidence="7">
    <location>
        <begin position="373"/>
        <end position="397"/>
    </location>
</feature>
<keyword evidence="5 7" id="KW-1133">Transmembrane helix</keyword>
<evidence type="ECO:0000256" key="5">
    <source>
        <dbReference type="ARBA" id="ARBA00022989"/>
    </source>
</evidence>
<feature type="domain" description="ABC transporter" evidence="8">
    <location>
        <begin position="5"/>
        <end position="63"/>
    </location>
</feature>
<evidence type="ECO:0000259" key="9">
    <source>
        <dbReference type="Pfam" id="PF01061"/>
    </source>
</evidence>
<keyword evidence="4 7" id="KW-0812">Transmembrane</keyword>
<feature type="transmembrane region" description="Helical" evidence="7">
    <location>
        <begin position="482"/>
        <end position="499"/>
    </location>
</feature>
<evidence type="ECO:0000256" key="6">
    <source>
        <dbReference type="ARBA" id="ARBA00023136"/>
    </source>
</evidence>
<evidence type="ECO:0000256" key="7">
    <source>
        <dbReference type="SAM" id="Phobius"/>
    </source>
</evidence>
<dbReference type="SUPFAM" id="SSF52540">
    <property type="entry name" value="P-loop containing nucleoside triphosphate hydrolases"/>
    <property type="match status" value="1"/>
</dbReference>
<dbReference type="InterPro" id="IPR003439">
    <property type="entry name" value="ABC_transporter-like_ATP-bd"/>
</dbReference>
<sequence length="514" mass="57876">MDFNEKASHVEKIIDVLDLRHCQDTIIGDIMKRGLSGGEKKRANIACELLTNPNILLIDEPTSGLDSSTAHSLMQTLKEYAVKEKKTIVATLHQPSSQMFYMIDKLLLLCCGQSAYFGDISAVVPFFSGIGLEISAHYNPADFVMEKVKNTSLQEKIITAAKALPKLPSDESDDHILSQHSSYREDQSHGTHSFHTESNDLIDNNSTLKPIELHVIIDDEKHRVYDKIVCDDDSGRSSWSQTDRSSTSTFSSNCSYNDEICVNLYSLPNGQKWPTSFWTQLRVLTKRNFYEARHRMLSKLNWIQTIALALVAGLIWFQVVRTEDTLNDIKGWMFFTTTYWMLFALFGALISFPAERDVINKERSSGAYRLSSYYIAKMIGELPLTITLPSVFFVISYPMMGSSNTTTFLSLWAFLILSTICAQSVGLFIGALCTDLEVSVTLSAFVGLFIGALCTDLEVSVTLSALYSLSTMLFAGYYSAKMPVWLSWLRYCSIVYYAFMNMQMSEFFNGPPVE</sequence>
<gene>
    <name evidence="11" type="ORF">OSB1V03_LOCUS13401</name>
</gene>
<evidence type="ECO:0000256" key="1">
    <source>
        <dbReference type="ARBA" id="ARBA00004141"/>
    </source>
</evidence>
<dbReference type="GO" id="GO:0140359">
    <property type="term" value="F:ABC-type transporter activity"/>
    <property type="evidence" value="ECO:0007669"/>
    <property type="project" value="InterPro"/>
</dbReference>